<dbReference type="InParanoid" id="A0A6P6Y8K4"/>
<dbReference type="RefSeq" id="XP_027201788.1">
    <property type="nucleotide sequence ID" value="XM_027345987.1"/>
</dbReference>
<protein>
    <recommendedName>
        <fullName evidence="3">Cytoplasmic tRNA 2-thiolation protein 2</fullName>
    </recommendedName>
</protein>
<dbReference type="GO" id="GO:0016779">
    <property type="term" value="F:nucleotidyltransferase activity"/>
    <property type="evidence" value="ECO:0007669"/>
    <property type="project" value="UniProtKB-UniRule"/>
</dbReference>
<comment type="function">
    <text evidence="3">Plays a central role in 2-thiolation of mcm(5)S(2)U at tRNA wobble positions of tRNA(Lys), tRNA(Glu) and tRNA(Gln). May act by forming a heterodimer with NCS6/CTU1 that ligates sulfur from thiocarboxylated URM1 onto the uridine of tRNAs at wobble position.</text>
</comment>
<dbReference type="Proteomes" id="UP000515146">
    <property type="component" value="Unplaced"/>
</dbReference>
<organism evidence="4 5">
    <name type="scientific">Dermatophagoides pteronyssinus</name>
    <name type="common">European house dust mite</name>
    <dbReference type="NCBI Taxonomy" id="6956"/>
    <lineage>
        <taxon>Eukaryota</taxon>
        <taxon>Metazoa</taxon>
        <taxon>Ecdysozoa</taxon>
        <taxon>Arthropoda</taxon>
        <taxon>Chelicerata</taxon>
        <taxon>Arachnida</taxon>
        <taxon>Acari</taxon>
        <taxon>Acariformes</taxon>
        <taxon>Sarcoptiformes</taxon>
        <taxon>Astigmata</taxon>
        <taxon>Psoroptidia</taxon>
        <taxon>Analgoidea</taxon>
        <taxon>Pyroglyphidae</taxon>
        <taxon>Dermatophagoidinae</taxon>
        <taxon>Dermatophagoides</taxon>
    </lineage>
</organism>
<dbReference type="AlphaFoldDB" id="A0A6P6Y8K4"/>
<dbReference type="UniPathway" id="UPA00988"/>
<dbReference type="PANTHER" id="PTHR20882:SF14">
    <property type="entry name" value="CYTOPLASMIC TRNA 2-THIOLATION PROTEIN 2"/>
    <property type="match status" value="1"/>
</dbReference>
<keyword evidence="2 3" id="KW-0819">tRNA processing</keyword>
<dbReference type="GO" id="GO:0002143">
    <property type="term" value="P:tRNA wobble position uridine thiolation"/>
    <property type="evidence" value="ECO:0007669"/>
    <property type="project" value="TreeGrafter"/>
</dbReference>
<evidence type="ECO:0000313" key="5">
    <source>
        <dbReference type="RefSeq" id="XP_027201788.1"/>
    </source>
</evidence>
<comment type="subcellular location">
    <subcellularLocation>
        <location evidence="3">Cytoplasm</location>
    </subcellularLocation>
</comment>
<keyword evidence="4" id="KW-1185">Reference proteome</keyword>
<dbReference type="CTD" id="348180"/>
<comment type="similarity">
    <text evidence="3">Belongs to the CTU2/NCS2 family.</text>
</comment>
<dbReference type="KEGG" id="dpte:113795766"/>
<dbReference type="PANTHER" id="PTHR20882">
    <property type="entry name" value="CYTOPLASMIC TRNA 2-THIOLATION PROTEIN 2"/>
    <property type="match status" value="1"/>
</dbReference>
<keyword evidence="1 3" id="KW-0963">Cytoplasm</keyword>
<reference evidence="5" key="1">
    <citation type="submission" date="2025-08" db="UniProtKB">
        <authorList>
            <consortium name="RefSeq"/>
        </authorList>
    </citation>
    <scope>IDENTIFICATION</scope>
    <source>
        <strain evidence="5">Airmid</strain>
    </source>
</reference>
<dbReference type="OMA" id="KQRKQMM"/>
<dbReference type="InterPro" id="IPR019407">
    <property type="entry name" value="CTU2"/>
</dbReference>
<evidence type="ECO:0000256" key="2">
    <source>
        <dbReference type="ARBA" id="ARBA00022694"/>
    </source>
</evidence>
<evidence type="ECO:0000313" key="4">
    <source>
        <dbReference type="Proteomes" id="UP000515146"/>
    </source>
</evidence>
<dbReference type="HAMAP" id="MF_03054">
    <property type="entry name" value="CTU2"/>
    <property type="match status" value="1"/>
</dbReference>
<sequence length="447" mass="52175">MCDRLDSGEEEKSNNIVYHRFKKKLVESNYQINCRKCQQNSGKVLLQKKDVFCNDCLIDYCTKTFRQTLGKSRLIKTNDRILVGFSGGLSSIALVDLIRRGLDEQQFQKLRFKPYLLFIDESILDNSEQQPKSFLTKQLYEFICHHARIDCYFISLQCCINNDDLSQQMIHIQNSDDDTITYENLQAFFQENNQSESAQRFLHLIERFHNPTSRYDFLKRFKLLILMKIANHLNMDKVFVASTLNELSIDLINNISLGRGSLVPNEINFCDNRFGSKKLLRPLCELVNKELAFYLKFRHLDHLVMKMDFFASTRLPLKSSLHRLNEHFLTSISDEFPSTLHTVFKTGNKIQSTTTTVDNLRRRCKFCFCQLENQSNNNDEYSSYDALKLTTILSKQSLNDDDGDGKQKSADDDDDQYCYSCKRLANEINDVNDDDDKFEQFCILSID</sequence>
<evidence type="ECO:0000256" key="1">
    <source>
        <dbReference type="ARBA" id="ARBA00022490"/>
    </source>
</evidence>
<gene>
    <name evidence="5" type="primary">LOC113795766</name>
</gene>
<proteinExistence type="inferred from homology"/>
<dbReference type="InterPro" id="IPR014729">
    <property type="entry name" value="Rossmann-like_a/b/a_fold"/>
</dbReference>
<dbReference type="GO" id="GO:0032447">
    <property type="term" value="P:protein urmylation"/>
    <property type="evidence" value="ECO:0007669"/>
    <property type="project" value="UniProtKB-UniRule"/>
</dbReference>
<dbReference type="Gene3D" id="3.40.50.620">
    <property type="entry name" value="HUPs"/>
    <property type="match status" value="1"/>
</dbReference>
<dbReference type="GO" id="GO:0005829">
    <property type="term" value="C:cytosol"/>
    <property type="evidence" value="ECO:0007669"/>
    <property type="project" value="TreeGrafter"/>
</dbReference>
<evidence type="ECO:0000256" key="3">
    <source>
        <dbReference type="HAMAP-Rule" id="MF_03054"/>
    </source>
</evidence>
<dbReference type="OrthoDB" id="25129at2759"/>
<dbReference type="GO" id="GO:0016783">
    <property type="term" value="F:sulfurtransferase activity"/>
    <property type="evidence" value="ECO:0007669"/>
    <property type="project" value="TreeGrafter"/>
</dbReference>
<dbReference type="SUPFAM" id="SSF52402">
    <property type="entry name" value="Adenine nucleotide alpha hydrolases-like"/>
    <property type="match status" value="1"/>
</dbReference>
<comment type="pathway">
    <text evidence="3">tRNA modification; 5-methoxycarbonylmethyl-2-thiouridine-tRNA biosynthesis.</text>
</comment>
<dbReference type="GO" id="GO:0000049">
    <property type="term" value="F:tRNA binding"/>
    <property type="evidence" value="ECO:0007669"/>
    <property type="project" value="InterPro"/>
</dbReference>
<accession>A0A6P6Y8K4</accession>
<dbReference type="FunCoup" id="A0A6P6Y8K4">
    <property type="interactions" value="1414"/>
</dbReference>
<dbReference type="Pfam" id="PF10288">
    <property type="entry name" value="CTU2"/>
    <property type="match status" value="1"/>
</dbReference>
<name>A0A6P6Y8K4_DERPT</name>